<feature type="domain" description="CBS" evidence="3">
    <location>
        <begin position="90"/>
        <end position="150"/>
    </location>
</feature>
<dbReference type="PROSITE" id="PS51371">
    <property type="entry name" value="CBS"/>
    <property type="match status" value="2"/>
</dbReference>
<name>A0A6P1M8K0_9BACT</name>
<dbReference type="InterPro" id="IPR000644">
    <property type="entry name" value="CBS_dom"/>
</dbReference>
<dbReference type="Gene3D" id="3.10.580.10">
    <property type="entry name" value="CBS-domain"/>
    <property type="match status" value="2"/>
</dbReference>
<keyword evidence="1 2" id="KW-0129">CBS domain</keyword>
<reference evidence="4 5" key="1">
    <citation type="submission" date="2020-01" db="EMBL/GenBank/DDBJ databases">
        <title>Ponticoccus aerotolerans gen. nov., sp. nov., an anaerobic bacterium and proposal of Ponticoccusceae fam. nov., Ponticoccusles ord. nov. and Ponticoccuse classis nov. in the phylum Kiritimatiellaeota.</title>
        <authorList>
            <person name="Zhou L.Y."/>
            <person name="Du Z.J."/>
        </authorList>
    </citation>
    <scope>NUCLEOTIDE SEQUENCE [LARGE SCALE GENOMIC DNA]</scope>
    <source>
        <strain evidence="4 5">S-5007</strain>
    </source>
</reference>
<dbReference type="KEGG" id="taer:GT409_12425"/>
<evidence type="ECO:0000313" key="5">
    <source>
        <dbReference type="Proteomes" id="UP000464954"/>
    </source>
</evidence>
<protein>
    <submittedName>
        <fullName evidence="4">CBS domain-containing protein</fullName>
    </submittedName>
</protein>
<feature type="domain" description="CBS" evidence="3">
    <location>
        <begin position="28"/>
        <end position="84"/>
    </location>
</feature>
<evidence type="ECO:0000256" key="1">
    <source>
        <dbReference type="ARBA" id="ARBA00023122"/>
    </source>
</evidence>
<dbReference type="AlphaFoldDB" id="A0A6P1M8K0"/>
<dbReference type="RefSeq" id="WP_160629389.1">
    <property type="nucleotide sequence ID" value="NZ_CP047593.1"/>
</dbReference>
<dbReference type="PANTHER" id="PTHR43080:SF2">
    <property type="entry name" value="CBS DOMAIN-CONTAINING PROTEIN"/>
    <property type="match status" value="1"/>
</dbReference>
<sequence length="308" mass="34100">MSDVPLPLDQSALRIQELAYGLKVRDVMTRKIFAVTRTCTMRDVQTIMKNNGISGVPVVDDAHVVGIISMNDIMNAFVNGHMDDGVARHMVTDVQTLSDEVPLTFAMSAFSKYSFRRFPVVNQKNELVGIITPRNINLALIRELSRQLDELEDNSGHPEQGGSKPVFHQIYRLTRYDFEHAGRASAELKKQLKARGIPPKVIRRAAIASYELEINVVAHSHGGTFAVLVDDERVRITANDFGPGIPDVDAAMTEGFSTANDWIRSQGFGAGMGLPNAKRVSDEFEIQSGIEMGTMVKAIVYLKQGEQR</sequence>
<dbReference type="Gene3D" id="3.30.565.10">
    <property type="entry name" value="Histidine kinase-like ATPase, C-terminal domain"/>
    <property type="match status" value="1"/>
</dbReference>
<evidence type="ECO:0000256" key="2">
    <source>
        <dbReference type="PROSITE-ProRule" id="PRU00703"/>
    </source>
</evidence>
<dbReference type="InterPro" id="IPR051257">
    <property type="entry name" value="Diverse_CBS-Domain"/>
</dbReference>
<accession>A0A6P1M8K0</accession>
<proteinExistence type="predicted"/>
<dbReference type="PANTHER" id="PTHR43080">
    <property type="entry name" value="CBS DOMAIN-CONTAINING PROTEIN CBSX3, MITOCHONDRIAL"/>
    <property type="match status" value="1"/>
</dbReference>
<dbReference type="InterPro" id="IPR046342">
    <property type="entry name" value="CBS_dom_sf"/>
</dbReference>
<gene>
    <name evidence="4" type="ORF">GT409_12425</name>
</gene>
<keyword evidence="5" id="KW-1185">Reference proteome</keyword>
<dbReference type="SMART" id="SM00116">
    <property type="entry name" value="CBS"/>
    <property type="match status" value="2"/>
</dbReference>
<dbReference type="InterPro" id="IPR036890">
    <property type="entry name" value="HATPase_C_sf"/>
</dbReference>
<organism evidence="4 5">
    <name type="scientific">Tichowtungia aerotolerans</name>
    <dbReference type="NCBI Taxonomy" id="2697043"/>
    <lineage>
        <taxon>Bacteria</taxon>
        <taxon>Pseudomonadati</taxon>
        <taxon>Kiritimatiellota</taxon>
        <taxon>Tichowtungiia</taxon>
        <taxon>Tichowtungiales</taxon>
        <taxon>Tichowtungiaceae</taxon>
        <taxon>Tichowtungia</taxon>
    </lineage>
</organism>
<evidence type="ECO:0000259" key="3">
    <source>
        <dbReference type="PROSITE" id="PS51371"/>
    </source>
</evidence>
<dbReference type="EMBL" id="CP047593">
    <property type="protein sequence ID" value="QHI70211.1"/>
    <property type="molecule type" value="Genomic_DNA"/>
</dbReference>
<dbReference type="Pfam" id="PF02518">
    <property type="entry name" value="HATPase_c"/>
    <property type="match status" value="1"/>
</dbReference>
<dbReference type="SUPFAM" id="SSF54631">
    <property type="entry name" value="CBS-domain pair"/>
    <property type="match status" value="1"/>
</dbReference>
<dbReference type="CDD" id="cd02205">
    <property type="entry name" value="CBS_pair_SF"/>
    <property type="match status" value="1"/>
</dbReference>
<evidence type="ECO:0000313" key="4">
    <source>
        <dbReference type="EMBL" id="QHI70211.1"/>
    </source>
</evidence>
<dbReference type="Pfam" id="PF00571">
    <property type="entry name" value="CBS"/>
    <property type="match status" value="2"/>
</dbReference>
<dbReference type="SUPFAM" id="SSF55874">
    <property type="entry name" value="ATPase domain of HSP90 chaperone/DNA topoisomerase II/histidine kinase"/>
    <property type="match status" value="1"/>
</dbReference>
<dbReference type="Proteomes" id="UP000464954">
    <property type="component" value="Chromosome"/>
</dbReference>
<dbReference type="InterPro" id="IPR003594">
    <property type="entry name" value="HATPase_dom"/>
</dbReference>